<dbReference type="InterPro" id="IPR036188">
    <property type="entry name" value="FAD/NAD-bd_sf"/>
</dbReference>
<sequence>MDHFVGRGGWFPKGGGQVLAAGFAEVIQKHDGQIRSRVEVSRIALEGGRVAGVVLSTGETIAAPVVISNIDIKKTYRDLIGKENLPRATRLQVATWRMAPPVINAFFGIDHDVSNAPNSNHFVIPNWDRARNLHALATMKSDLLVGRRRSVHDWVSDYAANIPAYVQTSTRRDPSHGASAPQGSAAFEAQTMAPSNPRLWGLDPEEIADGRYRRNPRYQEIKEKVTDAMLARIEVAYPGASAKVEWAELATPMTQSRYTDSTAGNAMGLEPRIGQYGFGRPRSATVVPGLFVAGTSTAWGPGTQGAMVSGVKAAGAVLQRDLVRDIRAGRVMVDRSRLAPWNAGFDPLEATRMVGRDRSRSR</sequence>
<keyword evidence="5" id="KW-0520">NAD</keyword>
<feature type="domain" description="Amine oxidase" evidence="6">
    <location>
        <begin position="234"/>
        <end position="318"/>
    </location>
</feature>
<evidence type="ECO:0000256" key="4">
    <source>
        <dbReference type="ARBA" id="ARBA00022857"/>
    </source>
</evidence>
<evidence type="ECO:0000256" key="5">
    <source>
        <dbReference type="ARBA" id="ARBA00023027"/>
    </source>
</evidence>
<dbReference type="Proteomes" id="UP001500635">
    <property type="component" value="Unassembled WGS sequence"/>
</dbReference>
<gene>
    <name evidence="7" type="ORF">GCM10023147_31160</name>
</gene>
<keyword evidence="3" id="KW-0274">FAD</keyword>
<keyword evidence="8" id="KW-1185">Reference proteome</keyword>
<dbReference type="Pfam" id="PF01593">
    <property type="entry name" value="Amino_oxidase"/>
    <property type="match status" value="2"/>
</dbReference>
<dbReference type="PANTHER" id="PTHR46091:SF3">
    <property type="entry name" value="AMINE OXIDASE DOMAIN-CONTAINING PROTEIN"/>
    <property type="match status" value="1"/>
</dbReference>
<evidence type="ECO:0000256" key="1">
    <source>
        <dbReference type="ARBA" id="ARBA00022630"/>
    </source>
</evidence>
<evidence type="ECO:0000256" key="2">
    <source>
        <dbReference type="ARBA" id="ARBA00022729"/>
    </source>
</evidence>
<reference evidence="8" key="1">
    <citation type="journal article" date="2019" name="Int. J. Syst. Evol. Microbiol.">
        <title>The Global Catalogue of Microorganisms (GCM) 10K type strain sequencing project: providing services to taxonomists for standard genome sequencing and annotation.</title>
        <authorList>
            <consortium name="The Broad Institute Genomics Platform"/>
            <consortium name="The Broad Institute Genome Sequencing Center for Infectious Disease"/>
            <person name="Wu L."/>
            <person name="Ma J."/>
        </authorList>
    </citation>
    <scope>NUCLEOTIDE SEQUENCE [LARGE SCALE GENOMIC DNA]</scope>
    <source>
        <strain evidence="8">JCM 17688</strain>
    </source>
</reference>
<accession>A0ABP8JW81</accession>
<dbReference type="InterPro" id="IPR052206">
    <property type="entry name" value="Retinol_saturase"/>
</dbReference>
<dbReference type="SUPFAM" id="SSF51905">
    <property type="entry name" value="FAD/NAD(P)-binding domain"/>
    <property type="match status" value="1"/>
</dbReference>
<name>A0ABP8JW81_9ACTN</name>
<keyword evidence="4" id="KW-0521">NADP</keyword>
<evidence type="ECO:0000259" key="6">
    <source>
        <dbReference type="Pfam" id="PF01593"/>
    </source>
</evidence>
<evidence type="ECO:0000313" key="8">
    <source>
        <dbReference type="Proteomes" id="UP001500635"/>
    </source>
</evidence>
<proteinExistence type="predicted"/>
<evidence type="ECO:0000313" key="7">
    <source>
        <dbReference type="EMBL" id="GAA4396601.1"/>
    </source>
</evidence>
<protein>
    <recommendedName>
        <fullName evidence="6">Amine oxidase domain-containing protein</fullName>
    </recommendedName>
</protein>
<evidence type="ECO:0000256" key="3">
    <source>
        <dbReference type="ARBA" id="ARBA00022827"/>
    </source>
</evidence>
<dbReference type="Gene3D" id="3.50.50.60">
    <property type="entry name" value="FAD/NAD(P)-binding domain"/>
    <property type="match status" value="1"/>
</dbReference>
<keyword evidence="1" id="KW-0285">Flavoprotein</keyword>
<comment type="caution">
    <text evidence="7">The sequence shown here is derived from an EMBL/GenBank/DDBJ whole genome shotgun (WGS) entry which is preliminary data.</text>
</comment>
<organism evidence="7 8">
    <name type="scientific">Tsukamurella soli</name>
    <dbReference type="NCBI Taxonomy" id="644556"/>
    <lineage>
        <taxon>Bacteria</taxon>
        <taxon>Bacillati</taxon>
        <taxon>Actinomycetota</taxon>
        <taxon>Actinomycetes</taxon>
        <taxon>Mycobacteriales</taxon>
        <taxon>Tsukamurellaceae</taxon>
        <taxon>Tsukamurella</taxon>
    </lineage>
</organism>
<keyword evidence="2" id="KW-0732">Signal</keyword>
<dbReference type="EMBL" id="BAABFR010000050">
    <property type="protein sequence ID" value="GAA4396601.1"/>
    <property type="molecule type" value="Genomic_DNA"/>
</dbReference>
<dbReference type="PANTHER" id="PTHR46091">
    <property type="entry name" value="BLR7054 PROTEIN"/>
    <property type="match status" value="1"/>
</dbReference>
<feature type="domain" description="Amine oxidase" evidence="6">
    <location>
        <begin position="7"/>
        <end position="113"/>
    </location>
</feature>
<dbReference type="InterPro" id="IPR002937">
    <property type="entry name" value="Amino_oxidase"/>
</dbReference>